<dbReference type="InterPro" id="IPR036909">
    <property type="entry name" value="Cyt_c-like_dom_sf"/>
</dbReference>
<evidence type="ECO:0000259" key="5">
    <source>
        <dbReference type="PROSITE" id="PS51007"/>
    </source>
</evidence>
<keyword evidence="1 4" id="KW-0349">Heme</keyword>
<name>A0A1I1NWD9_9GAMM</name>
<accession>A0A1I1NWD9</accession>
<dbReference type="AlphaFoldDB" id="A0A1I1NWD9"/>
<evidence type="ECO:0000313" key="6">
    <source>
        <dbReference type="EMBL" id="SFD01919.1"/>
    </source>
</evidence>
<evidence type="ECO:0000313" key="7">
    <source>
        <dbReference type="Proteomes" id="UP000198611"/>
    </source>
</evidence>
<proteinExistence type="predicted"/>
<dbReference type="GO" id="GO:0020037">
    <property type="term" value="F:heme binding"/>
    <property type="evidence" value="ECO:0007669"/>
    <property type="project" value="InterPro"/>
</dbReference>
<evidence type="ECO:0000256" key="2">
    <source>
        <dbReference type="ARBA" id="ARBA00022723"/>
    </source>
</evidence>
<dbReference type="GO" id="GO:0009055">
    <property type="term" value="F:electron transfer activity"/>
    <property type="evidence" value="ECO:0007669"/>
    <property type="project" value="InterPro"/>
</dbReference>
<dbReference type="InterPro" id="IPR009056">
    <property type="entry name" value="Cyt_c-like_dom"/>
</dbReference>
<feature type="domain" description="Cytochrome c" evidence="5">
    <location>
        <begin position="205"/>
        <end position="297"/>
    </location>
</feature>
<dbReference type="STRING" id="1123397.SAMN05660831_00470"/>
<keyword evidence="3 4" id="KW-0408">Iron</keyword>
<dbReference type="PANTHER" id="PTHR35008">
    <property type="entry name" value="BLL4482 PROTEIN-RELATED"/>
    <property type="match status" value="1"/>
</dbReference>
<keyword evidence="2 4" id="KW-0479">Metal-binding</keyword>
<dbReference type="GO" id="GO:0046872">
    <property type="term" value="F:metal ion binding"/>
    <property type="evidence" value="ECO:0007669"/>
    <property type="project" value="UniProtKB-KW"/>
</dbReference>
<evidence type="ECO:0000256" key="4">
    <source>
        <dbReference type="PROSITE-ProRule" id="PRU00433"/>
    </source>
</evidence>
<sequence length="336" mass="36956">MILEAIVKTTNQQTPRYGRRTALVLAATLLVPAAGMAQQDETLTEQVELEEAPEAGSEGYHDYPGMDELPDGEFGEAVRSGMEAFVNTRQHPEARRHVGNGQNCANCHLGSGMAANSAPVWGAWGIYPKYRGKNDHVNTMDERIRGCFTYSMNAKGSEAGAPPEPDSQLLKDMQSFMFWAAQGAPIGENLPGRGYRSVEEPEDGYSISRGESIYEAQCAICHAEDGSGKFTADGEQIFPPLWGEKAYNWGAGMHRINTAAGFIKYNMPLGKANPVEKHAALSDQEAWDVSAYINSHERPQDPRWEGDKATTEENWHTHKCLYNHEAHGHTLGEGTE</sequence>
<dbReference type="SUPFAM" id="SSF46626">
    <property type="entry name" value="Cytochrome c"/>
    <property type="match status" value="2"/>
</dbReference>
<reference evidence="6 7" key="1">
    <citation type="submission" date="2016-10" db="EMBL/GenBank/DDBJ databases">
        <authorList>
            <person name="de Groot N.N."/>
        </authorList>
    </citation>
    <scope>NUCLEOTIDE SEQUENCE [LARGE SCALE GENOMIC DNA]</scope>
    <source>
        <strain evidence="6 7">HL3</strain>
    </source>
</reference>
<protein>
    <submittedName>
        <fullName evidence="6">Cytochrome c</fullName>
    </submittedName>
</protein>
<dbReference type="Proteomes" id="UP000198611">
    <property type="component" value="Unassembled WGS sequence"/>
</dbReference>
<gene>
    <name evidence="6" type="ORF">SAMN05660831_00470</name>
</gene>
<keyword evidence="7" id="KW-1185">Reference proteome</keyword>
<dbReference type="PANTHER" id="PTHR35008:SF9">
    <property type="entry name" value="CYTOCHROME C DOMAIN-CONTAINING PROTEIN"/>
    <property type="match status" value="1"/>
</dbReference>
<dbReference type="InterPro" id="IPR051459">
    <property type="entry name" value="Cytochrome_c-type_DH"/>
</dbReference>
<organism evidence="6 7">
    <name type="scientific">Thiohalospira halophila DSM 15071</name>
    <dbReference type="NCBI Taxonomy" id="1123397"/>
    <lineage>
        <taxon>Bacteria</taxon>
        <taxon>Pseudomonadati</taxon>
        <taxon>Pseudomonadota</taxon>
        <taxon>Gammaproteobacteria</taxon>
        <taxon>Thiohalospirales</taxon>
        <taxon>Thiohalospiraceae</taxon>
        <taxon>Thiohalospira</taxon>
    </lineage>
</organism>
<dbReference type="Pfam" id="PF13442">
    <property type="entry name" value="Cytochrome_CBB3"/>
    <property type="match status" value="1"/>
</dbReference>
<dbReference type="EMBL" id="FOMJ01000001">
    <property type="protein sequence ID" value="SFD01919.1"/>
    <property type="molecule type" value="Genomic_DNA"/>
</dbReference>
<dbReference type="Gene3D" id="1.10.760.10">
    <property type="entry name" value="Cytochrome c-like domain"/>
    <property type="match status" value="2"/>
</dbReference>
<dbReference type="PROSITE" id="PS51007">
    <property type="entry name" value="CYTC"/>
    <property type="match status" value="2"/>
</dbReference>
<dbReference type="Pfam" id="PF21342">
    <property type="entry name" value="SoxA-TsdA_cyt-c"/>
    <property type="match status" value="1"/>
</dbReference>
<evidence type="ECO:0000256" key="1">
    <source>
        <dbReference type="ARBA" id="ARBA00022617"/>
    </source>
</evidence>
<feature type="domain" description="Cytochrome c" evidence="5">
    <location>
        <begin position="76"/>
        <end position="181"/>
    </location>
</feature>
<evidence type="ECO:0000256" key="3">
    <source>
        <dbReference type="ARBA" id="ARBA00023004"/>
    </source>
</evidence>